<sequence length="116" mass="12331">MPSSSRCVTWSSPATTSPSSTSSLLTTAGRAADALEILETRPFHPWEGGEGRALGAWDAANAALGRGTVDPPRSLGETRPRYAPPAPVREDGVTDYFATSLPDLLLFVREETDARS</sequence>
<dbReference type="EMBL" id="BSUN01000001">
    <property type="protein sequence ID" value="GMA35812.1"/>
    <property type="molecule type" value="Genomic_DNA"/>
</dbReference>
<protein>
    <submittedName>
        <fullName evidence="2">Uncharacterized protein</fullName>
    </submittedName>
</protein>
<evidence type="ECO:0000256" key="1">
    <source>
        <dbReference type="SAM" id="MobiDB-lite"/>
    </source>
</evidence>
<evidence type="ECO:0000313" key="3">
    <source>
        <dbReference type="Proteomes" id="UP001157125"/>
    </source>
</evidence>
<evidence type="ECO:0000313" key="2">
    <source>
        <dbReference type="EMBL" id="GMA35812.1"/>
    </source>
</evidence>
<accession>A0ABQ6IGF1</accession>
<feature type="compositionally biased region" description="Low complexity" evidence="1">
    <location>
        <begin position="11"/>
        <end position="25"/>
    </location>
</feature>
<keyword evidence="3" id="KW-1185">Reference proteome</keyword>
<feature type="region of interest" description="Disordered" evidence="1">
    <location>
        <begin position="1"/>
        <end position="25"/>
    </location>
</feature>
<organism evidence="2 3">
    <name type="scientific">Demequina litorisediminis</name>
    <dbReference type="NCBI Taxonomy" id="1849022"/>
    <lineage>
        <taxon>Bacteria</taxon>
        <taxon>Bacillati</taxon>
        <taxon>Actinomycetota</taxon>
        <taxon>Actinomycetes</taxon>
        <taxon>Micrococcales</taxon>
        <taxon>Demequinaceae</taxon>
        <taxon>Demequina</taxon>
    </lineage>
</organism>
<feature type="region of interest" description="Disordered" evidence="1">
    <location>
        <begin position="65"/>
        <end position="91"/>
    </location>
</feature>
<proteinExistence type="predicted"/>
<reference evidence="3" key="1">
    <citation type="journal article" date="2019" name="Int. J. Syst. Evol. Microbiol.">
        <title>The Global Catalogue of Microorganisms (GCM) 10K type strain sequencing project: providing services to taxonomists for standard genome sequencing and annotation.</title>
        <authorList>
            <consortium name="The Broad Institute Genomics Platform"/>
            <consortium name="The Broad Institute Genome Sequencing Center for Infectious Disease"/>
            <person name="Wu L."/>
            <person name="Ma J."/>
        </authorList>
    </citation>
    <scope>NUCLEOTIDE SEQUENCE [LARGE SCALE GENOMIC DNA]</scope>
    <source>
        <strain evidence="3">NBRC 112299</strain>
    </source>
</reference>
<feature type="compositionally biased region" description="Polar residues" evidence="1">
    <location>
        <begin position="1"/>
        <end position="10"/>
    </location>
</feature>
<comment type="caution">
    <text evidence="2">The sequence shown here is derived from an EMBL/GenBank/DDBJ whole genome shotgun (WGS) entry which is preliminary data.</text>
</comment>
<name>A0ABQ6IGF1_9MICO</name>
<dbReference type="Proteomes" id="UP001157125">
    <property type="component" value="Unassembled WGS sequence"/>
</dbReference>
<gene>
    <name evidence="2" type="ORF">GCM10025876_20160</name>
</gene>